<dbReference type="Gene3D" id="3.40.50.620">
    <property type="entry name" value="HUPs"/>
    <property type="match status" value="1"/>
</dbReference>
<comment type="similarity">
    <text evidence="1 8 9">Belongs to the NAD synthetase family.</text>
</comment>
<keyword evidence="6 8" id="KW-0460">Magnesium</keyword>
<dbReference type="Proteomes" id="UP000236003">
    <property type="component" value="Unassembled WGS sequence"/>
</dbReference>
<comment type="subunit">
    <text evidence="8">Homodimer.</text>
</comment>
<dbReference type="EC" id="6.3.1.5" evidence="8 10"/>
<dbReference type="InterPro" id="IPR003694">
    <property type="entry name" value="NAD_synthase"/>
</dbReference>
<evidence type="ECO:0000313" key="12">
    <source>
        <dbReference type="EMBL" id="PNF61033.1"/>
    </source>
</evidence>
<dbReference type="EMBL" id="POUM01000002">
    <property type="protein sequence ID" value="PNF61033.1"/>
    <property type="molecule type" value="Genomic_DNA"/>
</dbReference>
<proteinExistence type="inferred from homology"/>
<dbReference type="InterPro" id="IPR014729">
    <property type="entry name" value="Rossmann-like_a/b/a_fold"/>
</dbReference>
<reference evidence="12 13" key="1">
    <citation type="submission" date="2018-01" db="EMBL/GenBank/DDBJ databases">
        <title>Denitrification phenotypes of diverse strains of Pseudomonas stutzeri.</title>
        <authorList>
            <person name="Milligan D.A."/>
            <person name="Bergaust L."/>
            <person name="Bakken L.R."/>
            <person name="Frostegard A."/>
        </authorList>
    </citation>
    <scope>NUCLEOTIDE SEQUENCE [LARGE SCALE GENOMIC DNA]</scope>
    <source>
        <strain evidence="12 13">CCUG 44592</strain>
    </source>
</reference>
<organism evidence="12 13">
    <name type="scientific">Stutzerimonas stutzeri</name>
    <name type="common">Pseudomonas stutzeri</name>
    <dbReference type="NCBI Taxonomy" id="316"/>
    <lineage>
        <taxon>Bacteria</taxon>
        <taxon>Pseudomonadati</taxon>
        <taxon>Pseudomonadota</taxon>
        <taxon>Gammaproteobacteria</taxon>
        <taxon>Pseudomonadales</taxon>
        <taxon>Pseudomonadaceae</taxon>
        <taxon>Stutzerimonas</taxon>
    </lineage>
</organism>
<dbReference type="GO" id="GO:0008795">
    <property type="term" value="F:NAD+ synthase activity"/>
    <property type="evidence" value="ECO:0007669"/>
    <property type="project" value="UniProtKB-UniRule"/>
</dbReference>
<evidence type="ECO:0000256" key="8">
    <source>
        <dbReference type="HAMAP-Rule" id="MF_00193"/>
    </source>
</evidence>
<feature type="binding site" description="in other chain" evidence="8">
    <location>
        <position position="180"/>
    </location>
    <ligand>
        <name>deamido-NAD(+)</name>
        <dbReference type="ChEBI" id="CHEBI:58437"/>
        <note>ligand shared between two neighboring subunits</note>
    </ligand>
</feature>
<dbReference type="InterPro" id="IPR022310">
    <property type="entry name" value="NAD/GMP_synthase"/>
</dbReference>
<comment type="pathway">
    <text evidence="8">Cofactor biosynthesis; NAD(+) biosynthesis; NAD(+) from deamido-NAD(+) (ammonia route): step 1/1.</text>
</comment>
<dbReference type="NCBIfam" id="TIGR00552">
    <property type="entry name" value="nadE"/>
    <property type="match status" value="1"/>
</dbReference>
<dbReference type="GO" id="GO:0004359">
    <property type="term" value="F:glutaminase activity"/>
    <property type="evidence" value="ECO:0007669"/>
    <property type="project" value="InterPro"/>
</dbReference>
<evidence type="ECO:0000256" key="4">
    <source>
        <dbReference type="ARBA" id="ARBA00022741"/>
    </source>
</evidence>
<name>A0A2N8RIX2_STUST</name>
<evidence type="ECO:0000256" key="3">
    <source>
        <dbReference type="ARBA" id="ARBA00022723"/>
    </source>
</evidence>
<keyword evidence="2 8" id="KW-0436">Ligase</keyword>
<keyword evidence="7 8" id="KW-0520">NAD</keyword>
<feature type="binding site" evidence="8">
    <location>
        <position position="187"/>
    </location>
    <ligand>
        <name>deamido-NAD(+)</name>
        <dbReference type="ChEBI" id="CHEBI:58437"/>
        <note>ligand shared between two neighboring subunits</note>
    </ligand>
</feature>
<evidence type="ECO:0000256" key="10">
    <source>
        <dbReference type="RuleBase" id="RU003812"/>
    </source>
</evidence>
<dbReference type="GO" id="GO:0005524">
    <property type="term" value="F:ATP binding"/>
    <property type="evidence" value="ECO:0007669"/>
    <property type="project" value="UniProtKB-UniRule"/>
</dbReference>
<feature type="binding site" evidence="8">
    <location>
        <position position="196"/>
    </location>
    <ligand>
        <name>ATP</name>
        <dbReference type="ChEBI" id="CHEBI:30616"/>
    </ligand>
</feature>
<dbReference type="GO" id="GO:0009435">
    <property type="term" value="P:NAD+ biosynthetic process"/>
    <property type="evidence" value="ECO:0007669"/>
    <property type="project" value="UniProtKB-UniRule"/>
</dbReference>
<feature type="binding site" evidence="8">
    <location>
        <position position="218"/>
    </location>
    <ligand>
        <name>ATP</name>
        <dbReference type="ChEBI" id="CHEBI:30616"/>
    </ligand>
</feature>
<evidence type="ECO:0000256" key="6">
    <source>
        <dbReference type="ARBA" id="ARBA00022842"/>
    </source>
</evidence>
<evidence type="ECO:0000256" key="7">
    <source>
        <dbReference type="ARBA" id="ARBA00023027"/>
    </source>
</evidence>
<comment type="caution">
    <text evidence="12">The sequence shown here is derived from an EMBL/GenBank/DDBJ whole genome shotgun (WGS) entry which is preliminary data.</text>
</comment>
<accession>A0A2N8RIX2</accession>
<feature type="binding site" description="in other chain" evidence="8">
    <location>
        <position position="147"/>
    </location>
    <ligand>
        <name>deamido-NAD(+)</name>
        <dbReference type="ChEBI" id="CHEBI:58437"/>
        <note>ligand shared between two neighboring subunits</note>
    </ligand>
</feature>
<evidence type="ECO:0000256" key="1">
    <source>
        <dbReference type="ARBA" id="ARBA00005859"/>
    </source>
</evidence>
<dbReference type="PANTHER" id="PTHR23090">
    <property type="entry name" value="NH 3 /GLUTAMINE-DEPENDENT NAD + SYNTHETASE"/>
    <property type="match status" value="1"/>
</dbReference>
<sequence length="275" mass="29616">MHRRQQEIATALNVCAPFTGPESVQAEIDRRVSFIQTCLRESGLKTLVLGISGGVDSTTAGLLAQRAVAGMREAGEGDDYRFIAVRLPYQVQHDEHEAQLAVDKIKPDECHTVNIGTAVLGLAAATQALDPLSAEQRDFVLGNTKARMRMVAQYTIANARQGLVIGTDHAAEAVMGFFTKFGDGACDLTPLAGLVKDQVRQIAAALGAPEQLVHKVPTADLEELSPGKPDEAAHGVSYRNIDDFLQGKPVPDEAAQIIVDTYDKTAHKRQLPKEP</sequence>
<dbReference type="RefSeq" id="WP_102819788.1">
    <property type="nucleotide sequence ID" value="NZ_JAMOHR010000002.1"/>
</dbReference>
<evidence type="ECO:0000256" key="2">
    <source>
        <dbReference type="ARBA" id="ARBA00022598"/>
    </source>
</evidence>
<dbReference type="GO" id="GO:0003952">
    <property type="term" value="F:NAD+ synthase (glutamine-hydrolyzing) activity"/>
    <property type="evidence" value="ECO:0007669"/>
    <property type="project" value="InterPro"/>
</dbReference>
<evidence type="ECO:0000313" key="13">
    <source>
        <dbReference type="Proteomes" id="UP000236003"/>
    </source>
</evidence>
<comment type="catalytic activity">
    <reaction evidence="8 10">
        <text>deamido-NAD(+) + NH4(+) + ATP = AMP + diphosphate + NAD(+) + H(+)</text>
        <dbReference type="Rhea" id="RHEA:21188"/>
        <dbReference type="ChEBI" id="CHEBI:15378"/>
        <dbReference type="ChEBI" id="CHEBI:28938"/>
        <dbReference type="ChEBI" id="CHEBI:30616"/>
        <dbReference type="ChEBI" id="CHEBI:33019"/>
        <dbReference type="ChEBI" id="CHEBI:57540"/>
        <dbReference type="ChEBI" id="CHEBI:58437"/>
        <dbReference type="ChEBI" id="CHEBI:456215"/>
        <dbReference type="EC" id="6.3.1.5"/>
    </reaction>
</comment>
<evidence type="ECO:0000256" key="5">
    <source>
        <dbReference type="ARBA" id="ARBA00022840"/>
    </source>
</evidence>
<feature type="domain" description="NAD/GMP synthase" evidence="11">
    <location>
        <begin position="28"/>
        <end position="272"/>
    </location>
</feature>
<feature type="binding site" evidence="8">
    <location>
        <position position="167"/>
    </location>
    <ligand>
        <name>ATP</name>
        <dbReference type="ChEBI" id="CHEBI:30616"/>
    </ligand>
</feature>
<keyword evidence="5 8" id="KW-0067">ATP-binding</keyword>
<evidence type="ECO:0000256" key="9">
    <source>
        <dbReference type="RuleBase" id="RU003811"/>
    </source>
</evidence>
<dbReference type="NCBIfam" id="NF001979">
    <property type="entry name" value="PRK00768.1"/>
    <property type="match status" value="1"/>
</dbReference>
<feature type="binding site" description="in other chain" evidence="8">
    <location>
        <begin position="267"/>
        <end position="268"/>
    </location>
    <ligand>
        <name>deamido-NAD(+)</name>
        <dbReference type="ChEBI" id="CHEBI:58437"/>
        <note>ligand shared between two neighboring subunits</note>
    </ligand>
</feature>
<protein>
    <recommendedName>
        <fullName evidence="8 10">NH(3)-dependent NAD(+) synthetase</fullName>
        <ecNumber evidence="8 10">6.3.1.5</ecNumber>
    </recommendedName>
</protein>
<feature type="binding site" evidence="8">
    <location>
        <position position="172"/>
    </location>
    <ligand>
        <name>Mg(2+)</name>
        <dbReference type="ChEBI" id="CHEBI:18420"/>
    </ligand>
</feature>
<dbReference type="Pfam" id="PF02540">
    <property type="entry name" value="NAD_synthase"/>
    <property type="match status" value="1"/>
</dbReference>
<feature type="binding site" evidence="8">
    <location>
        <position position="56"/>
    </location>
    <ligand>
        <name>Mg(2+)</name>
        <dbReference type="ChEBI" id="CHEBI:18420"/>
    </ligand>
</feature>
<dbReference type="SUPFAM" id="SSF52402">
    <property type="entry name" value="Adenine nucleotide alpha hydrolases-like"/>
    <property type="match status" value="1"/>
</dbReference>
<dbReference type="UniPathway" id="UPA00253">
    <property type="reaction ID" value="UER00333"/>
</dbReference>
<comment type="function">
    <text evidence="8">Catalyzes the ATP-dependent amidation of deamido-NAD to form NAD. Uses ammonia as a nitrogen source.</text>
</comment>
<gene>
    <name evidence="8 12" type="primary">nadE</name>
    <name evidence="12" type="ORF">CXK99_03665</name>
</gene>
<evidence type="ECO:0000259" key="11">
    <source>
        <dbReference type="Pfam" id="PF02540"/>
    </source>
</evidence>
<keyword evidence="4 8" id="KW-0547">Nucleotide-binding</keyword>
<keyword evidence="3 8" id="KW-0479">Metal-binding</keyword>
<dbReference type="CDD" id="cd00553">
    <property type="entry name" value="NAD_synthase"/>
    <property type="match status" value="1"/>
</dbReference>
<dbReference type="GO" id="GO:0005737">
    <property type="term" value="C:cytoplasm"/>
    <property type="evidence" value="ECO:0007669"/>
    <property type="project" value="InterPro"/>
</dbReference>
<dbReference type="AlphaFoldDB" id="A0A2N8RIX2"/>
<dbReference type="PANTHER" id="PTHR23090:SF7">
    <property type="entry name" value="NH(3)-DEPENDENT NAD(+) SYNTHETASE"/>
    <property type="match status" value="1"/>
</dbReference>
<dbReference type="GO" id="GO:0046872">
    <property type="term" value="F:metal ion binding"/>
    <property type="evidence" value="ECO:0007669"/>
    <property type="project" value="UniProtKB-KW"/>
</dbReference>
<feature type="binding site" evidence="8">
    <location>
        <begin position="50"/>
        <end position="57"/>
    </location>
    <ligand>
        <name>ATP</name>
        <dbReference type="ChEBI" id="CHEBI:30616"/>
    </ligand>
</feature>
<dbReference type="InterPro" id="IPR022926">
    <property type="entry name" value="NH(3)-dep_NAD(+)_synth"/>
</dbReference>
<dbReference type="HAMAP" id="MF_00193">
    <property type="entry name" value="NadE_ammonia_dep"/>
    <property type="match status" value="1"/>
</dbReference>